<dbReference type="EMBL" id="UINC01212482">
    <property type="protein sequence ID" value="SVE36831.1"/>
    <property type="molecule type" value="Genomic_DNA"/>
</dbReference>
<proteinExistence type="predicted"/>
<feature type="compositionally biased region" description="Acidic residues" evidence="1">
    <location>
        <begin position="195"/>
        <end position="213"/>
    </location>
</feature>
<evidence type="ECO:0000256" key="1">
    <source>
        <dbReference type="SAM" id="MobiDB-lite"/>
    </source>
</evidence>
<accession>A0A383CXE3</accession>
<gene>
    <name evidence="2" type="ORF">METZ01_LOCUS489685</name>
</gene>
<evidence type="ECO:0000313" key="2">
    <source>
        <dbReference type="EMBL" id="SVE36831.1"/>
    </source>
</evidence>
<reference evidence="2" key="1">
    <citation type="submission" date="2018-05" db="EMBL/GenBank/DDBJ databases">
        <authorList>
            <person name="Lanie J.A."/>
            <person name="Ng W.-L."/>
            <person name="Kazmierczak K.M."/>
            <person name="Andrzejewski T.M."/>
            <person name="Davidsen T.M."/>
            <person name="Wayne K.J."/>
            <person name="Tettelin H."/>
            <person name="Glass J.I."/>
            <person name="Rusch D."/>
            <person name="Podicherti R."/>
            <person name="Tsui H.-C.T."/>
            <person name="Winkler M.E."/>
        </authorList>
    </citation>
    <scope>NUCLEOTIDE SEQUENCE</scope>
</reference>
<feature type="non-terminal residue" evidence="2">
    <location>
        <position position="213"/>
    </location>
</feature>
<sequence length="213" mass="25055">MEKTSRRLEWCVVHLREDHNWWVKEISDDVNWDVEGLSIIDPKQFLQIHESLDSLTDYGLESEIVDDAFFTFEISEELKDGSVRLVRVRDSLLKAEDFLFALPDIQDEQKGPYADFIKHVTQLRVQMLNELIEFTEPYTVDNMEEILREKEGAAFIEGRHVHFYDEINSILEFVPDGFKIEADLDDENDLKKEEEYPELETVEEAPEEEAILV</sequence>
<protein>
    <submittedName>
        <fullName evidence="2">Uncharacterized protein</fullName>
    </submittedName>
</protein>
<organism evidence="2">
    <name type="scientific">marine metagenome</name>
    <dbReference type="NCBI Taxonomy" id="408172"/>
    <lineage>
        <taxon>unclassified sequences</taxon>
        <taxon>metagenomes</taxon>
        <taxon>ecological metagenomes</taxon>
    </lineage>
</organism>
<name>A0A383CXE3_9ZZZZ</name>
<dbReference type="AlphaFoldDB" id="A0A383CXE3"/>
<feature type="region of interest" description="Disordered" evidence="1">
    <location>
        <begin position="194"/>
        <end position="213"/>
    </location>
</feature>